<gene>
    <name evidence="2" type="ORF">HELGO_WM12420</name>
</gene>
<dbReference type="InterPro" id="IPR047647">
    <property type="entry name" value="ISAs1_transpos"/>
</dbReference>
<dbReference type="InterPro" id="IPR002559">
    <property type="entry name" value="Transposase_11"/>
</dbReference>
<dbReference type="GO" id="GO:0006313">
    <property type="term" value="P:DNA transposition"/>
    <property type="evidence" value="ECO:0007669"/>
    <property type="project" value="InterPro"/>
</dbReference>
<dbReference type="GO" id="GO:0004803">
    <property type="term" value="F:transposase activity"/>
    <property type="evidence" value="ECO:0007669"/>
    <property type="project" value="InterPro"/>
</dbReference>
<dbReference type="Pfam" id="PF01609">
    <property type="entry name" value="DDE_Tnp_1"/>
    <property type="match status" value="1"/>
</dbReference>
<protein>
    <submittedName>
        <fullName evidence="2">Mobile element protein</fullName>
    </submittedName>
</protein>
<proteinExistence type="predicted"/>
<name>A0A6S6SMC4_9BACT</name>
<dbReference type="InterPro" id="IPR051698">
    <property type="entry name" value="Transposase_11-like"/>
</dbReference>
<accession>A0A6S6SMC4</accession>
<dbReference type="NCBIfam" id="NF033564">
    <property type="entry name" value="transpos_ISAs1"/>
    <property type="match status" value="1"/>
</dbReference>
<dbReference type="PANTHER" id="PTHR30298:SF0">
    <property type="entry name" value="PROTEIN YBFL-RELATED"/>
    <property type="match status" value="1"/>
</dbReference>
<dbReference type="EMBL" id="CACVAZ010000033">
    <property type="protein sequence ID" value="CAA6806430.1"/>
    <property type="molecule type" value="Genomic_DNA"/>
</dbReference>
<evidence type="ECO:0000259" key="1">
    <source>
        <dbReference type="Pfam" id="PF01609"/>
    </source>
</evidence>
<evidence type="ECO:0000313" key="2">
    <source>
        <dbReference type="EMBL" id="CAA6806430.1"/>
    </source>
</evidence>
<feature type="domain" description="Transposase IS4-like" evidence="1">
    <location>
        <begin position="40"/>
        <end position="107"/>
    </location>
</feature>
<dbReference type="AlphaFoldDB" id="A0A6S6SMC4"/>
<reference evidence="2" key="1">
    <citation type="submission" date="2020-01" db="EMBL/GenBank/DDBJ databases">
        <authorList>
            <person name="Meier V. D."/>
            <person name="Meier V D."/>
        </authorList>
    </citation>
    <scope>NUCLEOTIDE SEQUENCE</scope>
    <source>
        <strain evidence="2">HLG_WM_MAG_02</strain>
    </source>
</reference>
<sequence length="120" mass="14251">MTISQSIDNYSTYDTNDHGRYEERSIEVFDDLHMIARDWTMVRRLIKVTAKVVKYAQVSYETRYYISNLTVDAKEFLHIIRSHWAIENSLHYVKDVAFQEDFNRMRTAQIPIVTSLLKGK</sequence>
<organism evidence="2">
    <name type="scientific">uncultured Sulfurovum sp</name>
    <dbReference type="NCBI Taxonomy" id="269237"/>
    <lineage>
        <taxon>Bacteria</taxon>
        <taxon>Pseudomonadati</taxon>
        <taxon>Campylobacterota</taxon>
        <taxon>Epsilonproteobacteria</taxon>
        <taxon>Campylobacterales</taxon>
        <taxon>Sulfurovaceae</taxon>
        <taxon>Sulfurovum</taxon>
        <taxon>environmental samples</taxon>
    </lineage>
</organism>
<dbReference type="GO" id="GO:0003677">
    <property type="term" value="F:DNA binding"/>
    <property type="evidence" value="ECO:0007669"/>
    <property type="project" value="InterPro"/>
</dbReference>
<dbReference type="PANTHER" id="PTHR30298">
    <property type="entry name" value="H REPEAT-ASSOCIATED PREDICTED TRANSPOSASE"/>
    <property type="match status" value="1"/>
</dbReference>